<dbReference type="EMBL" id="JAOQAZ010000004">
    <property type="protein sequence ID" value="KAJ4267644.1"/>
    <property type="molecule type" value="Genomic_DNA"/>
</dbReference>
<accession>A0A9W8S8C9</accession>
<keyword evidence="2" id="KW-1185">Reference proteome</keyword>
<name>A0A9W8S8C9_9HYPO</name>
<gene>
    <name evidence="1" type="ORF">NW762_003756</name>
</gene>
<dbReference type="OrthoDB" id="4981760at2759"/>
<proteinExistence type="predicted"/>
<dbReference type="AlphaFoldDB" id="A0A9W8S8C9"/>
<comment type="caution">
    <text evidence="1">The sequence shown here is derived from an EMBL/GenBank/DDBJ whole genome shotgun (WGS) entry which is preliminary data.</text>
</comment>
<dbReference type="Proteomes" id="UP001152049">
    <property type="component" value="Unassembled WGS sequence"/>
</dbReference>
<reference evidence="1" key="1">
    <citation type="submission" date="2022-09" db="EMBL/GenBank/DDBJ databases">
        <title>Fusarium specimens isolated from Avocado Roots.</title>
        <authorList>
            <person name="Stajich J."/>
            <person name="Roper C."/>
            <person name="Heimlech-Rivalta G."/>
        </authorList>
    </citation>
    <scope>NUCLEOTIDE SEQUENCE</scope>
    <source>
        <strain evidence="1">CF00136</strain>
    </source>
</reference>
<evidence type="ECO:0000313" key="2">
    <source>
        <dbReference type="Proteomes" id="UP001152049"/>
    </source>
</evidence>
<organism evidence="1 2">
    <name type="scientific">Fusarium torreyae</name>
    <dbReference type="NCBI Taxonomy" id="1237075"/>
    <lineage>
        <taxon>Eukaryota</taxon>
        <taxon>Fungi</taxon>
        <taxon>Dikarya</taxon>
        <taxon>Ascomycota</taxon>
        <taxon>Pezizomycotina</taxon>
        <taxon>Sordariomycetes</taxon>
        <taxon>Hypocreomycetidae</taxon>
        <taxon>Hypocreales</taxon>
        <taxon>Nectriaceae</taxon>
        <taxon>Fusarium</taxon>
    </lineage>
</organism>
<protein>
    <submittedName>
        <fullName evidence="1">Uncharacterized protein</fullName>
    </submittedName>
</protein>
<sequence>MANDYKKVLNSEEDVFIHKFPAKLVKDEVDLHGALIDLYGAFDYYLSKYDGCIIIETNTEEPEDLMKCLQEKGVLKSE</sequence>
<evidence type="ECO:0000313" key="1">
    <source>
        <dbReference type="EMBL" id="KAJ4267644.1"/>
    </source>
</evidence>